<feature type="domain" description="Peptidoglycan beta-N-acetylmuramidase NamZ N-terminal" evidence="3">
    <location>
        <begin position="442"/>
        <end position="641"/>
    </location>
</feature>
<dbReference type="InterPro" id="IPR048503">
    <property type="entry name" value="NamZ_C"/>
</dbReference>
<evidence type="ECO:0000313" key="5">
    <source>
        <dbReference type="EMBL" id="AWI08003.1"/>
    </source>
</evidence>
<evidence type="ECO:0000259" key="2">
    <source>
        <dbReference type="Pfam" id="PF00144"/>
    </source>
</evidence>
<dbReference type="InterPro" id="IPR012338">
    <property type="entry name" value="Beta-lactam/transpept-like"/>
</dbReference>
<dbReference type="OrthoDB" id="9801061at2"/>
<feature type="domain" description="Beta-lactamase-related" evidence="2">
    <location>
        <begin position="44"/>
        <end position="366"/>
    </location>
</feature>
<dbReference type="EMBL" id="CP023004">
    <property type="protein sequence ID" value="AWI08003.1"/>
    <property type="molecule type" value="Genomic_DNA"/>
</dbReference>
<dbReference type="Gene3D" id="3.40.50.12170">
    <property type="entry name" value="Uncharacterised protein PF07075, DUF1343"/>
    <property type="match status" value="1"/>
</dbReference>
<dbReference type="Gene3D" id="3.40.710.10">
    <property type="entry name" value="DD-peptidase/beta-lactamase superfamily"/>
    <property type="match status" value="1"/>
</dbReference>
<feature type="domain" description="Peptidoglycan beta-N-acetylmuramidase NamZ C-terminal" evidence="4">
    <location>
        <begin position="646"/>
        <end position="793"/>
    </location>
</feature>
<dbReference type="Pfam" id="PF07075">
    <property type="entry name" value="NamZ_N"/>
    <property type="match status" value="1"/>
</dbReference>
<evidence type="ECO:0000259" key="3">
    <source>
        <dbReference type="Pfam" id="PF07075"/>
    </source>
</evidence>
<dbReference type="KEGG" id="elut:CKA38_00855"/>
<evidence type="ECO:0000256" key="1">
    <source>
        <dbReference type="SAM" id="SignalP"/>
    </source>
</evidence>
<feature type="signal peptide" evidence="1">
    <location>
        <begin position="1"/>
        <end position="27"/>
    </location>
</feature>
<sequence>MNLMNLKCTLVLFFCSLCLCLCASSQAAARTPALRPEKLAEMQAFINDAIAEGHCPGAVLWVEHNGERFHSAFGKRALVPAVETMTEDTIFDLASLTKVVACTPSVMLLVERGQIKLDEPVRTYIPEFAGDGKERITVRQLMTHTSGLRPGIETKSGWSGAAAAIEKACAEIPRTPPGTAFRYSDINFFMLGEIVRRVSGVPLSEFAAREIFAPLKMADTGYLPAPEKLPRIAPTEVVQDKKPWRGVVHDPTARKMGGVAGHAGLFSTAADLARYARMLLNEGELDGARIFKPETVRLMTSLQTSGDLPPRALGWDIASGYSRPRGKIFPFGSYGHTGFTGTILWIDPHSRTFYIFLSNRNHPTRESSIVPLYSKLGTLTAEIVGDFNFAGVPGVPADKDLTARIESPIPATKRAASRAKVLNGIDVLVKNNFAPIKGKRLGLITNHTGHDRERNPTIDLLKNAPGVNLVALFGPEHGIRGEHDVSKIEDGRDTKTGLPVYSLYLGKRRKPLPKQLEGIDALVFDIQDIGCRFYTYASTMGLAIEAAAENGKEIFILDRLNPINAAAVEGPVLAEPPTFVGFFRVPLRHGMTVGELAKMYNAEKKLGAKLTVIQVENWTRALWFDQTGQPWTNPSPNMRNLKQAALYPGVGLVEFSLSVGRGTDTPFEQVGAPYIDELAFAEKLNAEGLPGVRFAPIRFTPTASIHKGAECGGVYIMLTDLQAYNSVDIGIILARTLYQMYPDQFPVDKVSRLLLHKPTLEAIKSGKTLAEIHALWKSEQDEFMKRREKFLIYR</sequence>
<dbReference type="InterPro" id="IPR048502">
    <property type="entry name" value="NamZ_N"/>
</dbReference>
<evidence type="ECO:0000259" key="4">
    <source>
        <dbReference type="Pfam" id="PF20732"/>
    </source>
</evidence>
<feature type="chain" id="PRO_5016112558" evidence="1">
    <location>
        <begin position="28"/>
        <end position="794"/>
    </location>
</feature>
<dbReference type="Pfam" id="PF00144">
    <property type="entry name" value="Beta-lactamase"/>
    <property type="match status" value="1"/>
</dbReference>
<dbReference type="Pfam" id="PF20732">
    <property type="entry name" value="NamZ_C"/>
    <property type="match status" value="1"/>
</dbReference>
<dbReference type="PANTHER" id="PTHR42915">
    <property type="entry name" value="HYPOTHETICAL 460 KDA PROTEIN IN FEUA-SIGW INTERGENIC REGION [PRECURSOR]"/>
    <property type="match status" value="1"/>
</dbReference>
<reference evidence="5 6" key="1">
    <citation type="journal article" date="2018" name="Syst. Appl. Microbiol.">
        <title>Ereboglobus luteus gen. nov. sp. nov. from cockroach guts, and new insights into the oxygen relationship of the genera Opitutus and Didymococcus (Verrucomicrobia: Opitutaceae).</title>
        <authorList>
            <person name="Tegtmeier D."/>
            <person name="Belitz A."/>
            <person name="Radek R."/>
            <person name="Heimerl T."/>
            <person name="Brune A."/>
        </authorList>
    </citation>
    <scope>NUCLEOTIDE SEQUENCE [LARGE SCALE GENOMIC DNA]</scope>
    <source>
        <strain evidence="5 6">Ho45</strain>
    </source>
</reference>
<dbReference type="AlphaFoldDB" id="A0A2U8DZG6"/>
<gene>
    <name evidence="5" type="ORF">CKA38_00855</name>
</gene>
<dbReference type="Gene3D" id="3.90.1150.140">
    <property type="match status" value="1"/>
</dbReference>
<dbReference type="Proteomes" id="UP000244896">
    <property type="component" value="Chromosome"/>
</dbReference>
<proteinExistence type="predicted"/>
<accession>A0A2U8DZG6</accession>
<dbReference type="GO" id="GO:0033922">
    <property type="term" value="F:peptidoglycan beta-N-acetylmuramidase activity"/>
    <property type="evidence" value="ECO:0007669"/>
    <property type="project" value="InterPro"/>
</dbReference>
<protein>
    <submittedName>
        <fullName evidence="5">Uncharacterized protein</fullName>
    </submittedName>
</protein>
<dbReference type="InterPro" id="IPR001466">
    <property type="entry name" value="Beta-lactam-related"/>
</dbReference>
<keyword evidence="1" id="KW-0732">Signal</keyword>
<dbReference type="PANTHER" id="PTHR42915:SF1">
    <property type="entry name" value="PEPTIDOGLYCAN BETA-N-ACETYLMURAMIDASE NAMZ"/>
    <property type="match status" value="1"/>
</dbReference>
<evidence type="ECO:0000313" key="6">
    <source>
        <dbReference type="Proteomes" id="UP000244896"/>
    </source>
</evidence>
<keyword evidence="6" id="KW-1185">Reference proteome</keyword>
<name>A0A2U8DZG6_9BACT</name>
<dbReference type="InterPro" id="IPR008302">
    <property type="entry name" value="NamZ"/>
</dbReference>
<dbReference type="SUPFAM" id="SSF56601">
    <property type="entry name" value="beta-lactamase/transpeptidase-like"/>
    <property type="match status" value="1"/>
</dbReference>
<organism evidence="5 6">
    <name type="scientific">Ereboglobus luteus</name>
    <dbReference type="NCBI Taxonomy" id="1796921"/>
    <lineage>
        <taxon>Bacteria</taxon>
        <taxon>Pseudomonadati</taxon>
        <taxon>Verrucomicrobiota</taxon>
        <taxon>Opitutia</taxon>
        <taxon>Opitutales</taxon>
        <taxon>Opitutaceae</taxon>
        <taxon>Ereboglobus</taxon>
    </lineage>
</organism>